<dbReference type="GO" id="GO:0043546">
    <property type="term" value="F:molybdopterin cofactor binding"/>
    <property type="evidence" value="ECO:0007669"/>
    <property type="project" value="InterPro"/>
</dbReference>
<dbReference type="STRING" id="381306.AN478_04240"/>
<evidence type="ECO:0000256" key="8">
    <source>
        <dbReference type="ARBA" id="ARBA00023014"/>
    </source>
</evidence>
<gene>
    <name evidence="11" type="ORF">SAMN05661077_1930</name>
</gene>
<proteinExistence type="inferred from homology"/>
<dbReference type="CDD" id="cd02783">
    <property type="entry name" value="MopB_CT_2"/>
    <property type="match status" value="1"/>
</dbReference>
<dbReference type="Gene3D" id="3.40.228.10">
    <property type="entry name" value="Dimethylsulfoxide Reductase, domain 2"/>
    <property type="match status" value="1"/>
</dbReference>
<feature type="compositionally biased region" description="Basic and acidic residues" evidence="9">
    <location>
        <begin position="946"/>
        <end position="961"/>
    </location>
</feature>
<dbReference type="EMBL" id="FMUN01000005">
    <property type="protein sequence ID" value="SCY37619.1"/>
    <property type="molecule type" value="Genomic_DNA"/>
</dbReference>
<organism evidence="11 12">
    <name type="scientific">Thiohalorhabdus denitrificans</name>
    <dbReference type="NCBI Taxonomy" id="381306"/>
    <lineage>
        <taxon>Bacteria</taxon>
        <taxon>Pseudomonadati</taxon>
        <taxon>Pseudomonadota</taxon>
        <taxon>Gammaproteobacteria</taxon>
        <taxon>Thiohalorhabdales</taxon>
        <taxon>Thiohalorhabdaceae</taxon>
        <taxon>Thiohalorhabdus</taxon>
    </lineage>
</organism>
<dbReference type="PANTHER" id="PTHR43598:SF5">
    <property type="entry name" value="DMSO REDUCTASE CHAIN A"/>
    <property type="match status" value="1"/>
</dbReference>
<keyword evidence="12" id="KW-1185">Reference proteome</keyword>
<dbReference type="Pfam" id="PF04879">
    <property type="entry name" value="Molybdop_Fe4S4"/>
    <property type="match status" value="1"/>
</dbReference>
<name>A0A0P9CPU2_9GAMM</name>
<keyword evidence="6" id="KW-0560">Oxidoreductase</keyword>
<dbReference type="InterPro" id="IPR006656">
    <property type="entry name" value="Mopterin_OxRdtase"/>
</dbReference>
<keyword evidence="8" id="KW-0411">Iron-sulfur</keyword>
<dbReference type="OrthoDB" id="9815647at2"/>
<evidence type="ECO:0000256" key="6">
    <source>
        <dbReference type="ARBA" id="ARBA00023002"/>
    </source>
</evidence>
<dbReference type="Pfam" id="PF00384">
    <property type="entry name" value="Molybdopterin"/>
    <property type="match status" value="1"/>
</dbReference>
<evidence type="ECO:0000313" key="11">
    <source>
        <dbReference type="EMBL" id="SCY37619.1"/>
    </source>
</evidence>
<evidence type="ECO:0000256" key="1">
    <source>
        <dbReference type="ARBA" id="ARBA00001966"/>
    </source>
</evidence>
<evidence type="ECO:0000256" key="4">
    <source>
        <dbReference type="ARBA" id="ARBA00022485"/>
    </source>
</evidence>
<comment type="similarity">
    <text evidence="3">Belongs to the prokaryotic molybdopterin-containing oxidoreductase family.</text>
</comment>
<dbReference type="InterPro" id="IPR006657">
    <property type="entry name" value="MoPterin_dinucl-bd_dom"/>
</dbReference>
<dbReference type="Gene3D" id="3.40.50.740">
    <property type="match status" value="1"/>
</dbReference>
<evidence type="ECO:0000256" key="3">
    <source>
        <dbReference type="ARBA" id="ARBA00010312"/>
    </source>
</evidence>
<dbReference type="SUPFAM" id="SSF53706">
    <property type="entry name" value="Formate dehydrogenase/DMSO reductase, domains 1-3"/>
    <property type="match status" value="1"/>
</dbReference>
<evidence type="ECO:0000256" key="9">
    <source>
        <dbReference type="SAM" id="MobiDB-lite"/>
    </source>
</evidence>
<dbReference type="SUPFAM" id="SSF50692">
    <property type="entry name" value="ADC-like"/>
    <property type="match status" value="1"/>
</dbReference>
<comment type="subcellular location">
    <subcellularLocation>
        <location evidence="2">Cell envelope</location>
    </subcellularLocation>
</comment>
<dbReference type="PATRIC" id="fig|381306.5.peg.1335"/>
<dbReference type="PANTHER" id="PTHR43598">
    <property type="entry name" value="TUNGSTEN-CONTAINING FORMYLMETHANOFURAN DEHYDROGENASE 2 SUBUNIT B"/>
    <property type="match status" value="1"/>
</dbReference>
<evidence type="ECO:0000256" key="5">
    <source>
        <dbReference type="ARBA" id="ARBA00022723"/>
    </source>
</evidence>
<dbReference type="SMART" id="SM00926">
    <property type="entry name" value="Molybdop_Fe4S4"/>
    <property type="match status" value="1"/>
</dbReference>
<feature type="region of interest" description="Disordered" evidence="9">
    <location>
        <begin position="931"/>
        <end position="961"/>
    </location>
</feature>
<evidence type="ECO:0000259" key="10">
    <source>
        <dbReference type="PROSITE" id="PS51669"/>
    </source>
</evidence>
<feature type="domain" description="4Fe-4S Mo/W bis-MGD-type" evidence="10">
    <location>
        <begin position="21"/>
        <end position="77"/>
    </location>
</feature>
<dbReference type="Gene3D" id="3.30.200.210">
    <property type="match status" value="1"/>
</dbReference>
<evidence type="ECO:0000256" key="2">
    <source>
        <dbReference type="ARBA" id="ARBA00004196"/>
    </source>
</evidence>
<evidence type="ECO:0000256" key="7">
    <source>
        <dbReference type="ARBA" id="ARBA00023004"/>
    </source>
</evidence>
<dbReference type="PROSITE" id="PS51669">
    <property type="entry name" value="4FE4S_MOW_BIS_MGD"/>
    <property type="match status" value="1"/>
</dbReference>
<reference evidence="12" key="1">
    <citation type="submission" date="2016-10" db="EMBL/GenBank/DDBJ databases">
        <authorList>
            <person name="Varghese N."/>
        </authorList>
    </citation>
    <scope>NUCLEOTIDE SEQUENCE [LARGE SCALE GENOMIC DNA]</scope>
    <source>
        <strain evidence="12">HL 19</strain>
    </source>
</reference>
<dbReference type="AlphaFoldDB" id="A0A0P9CPU2"/>
<dbReference type="GO" id="GO:0030313">
    <property type="term" value="C:cell envelope"/>
    <property type="evidence" value="ECO:0007669"/>
    <property type="project" value="UniProtKB-SubCell"/>
</dbReference>
<dbReference type="InterPro" id="IPR009010">
    <property type="entry name" value="Asp_de-COase-like_dom_sf"/>
</dbReference>
<dbReference type="GO" id="GO:0051539">
    <property type="term" value="F:4 iron, 4 sulfur cluster binding"/>
    <property type="evidence" value="ECO:0007669"/>
    <property type="project" value="UniProtKB-KW"/>
</dbReference>
<sequence>MTASGLTYYSDPDHYEDHSKQEVKYTTCYMCACRCGVKVYVEDNKLRYLKGNPDHPTNQGVLCGKGSSGIMKQYSPAKLQKPLLRKPGAERGSGEFQEISWEEALGMLSERLEKIRSSDPRKLAFFTGRDQMQALTGLWATQFGTPNFAAHGGFCSVNMAAGGIYTTGSPFWEFGSPDWDRTKYFLMWGVAEDHDSNPIKIGLEKIKRRGAKFVAINPVRTGYAAIADEWVGIRPGTDAMLALSMVHVLLERELFDWEYLVRYTNAPYLVIDNEGASDHGLFLRDDNGNPQIWDQNSGGFADATGTGIAPALFGEYTGPKGERVKTSMTLMAERYLSDEYSPERAAEITGIDAERIEQIALEMAHVAFRETIEIDCEWTDWAGRKQDKFIGRPVSMHAMRGISAHSNGFQTCRSIHFLQMLLGTVDVPGGFRSKPPFPKQVPPAMKPMGGDVEKAVAPDTPLAGPPLGQPTAPEDLLFTDDGKPLRIDKAYTWEAPLAAHGMMHMVLTNAYNEDPYPIDTFMTFMANMSWNSTMNTQGVMEMLTAKKDDGEYRIPFVVVSDAFHSEMVNYSDLVLPDTTYFERYDCISMLDRPISEPDGPADAIRHPVIQPDRDVRAFQDVLVDLASRLKLPAFTDDNGEPKFQDYKDFIVNFEKAPGIGFLSGWRGKSGEKSLVGEPNPNQWEKYLENQSFFAYHLPEHMRFYKGWNKDYLEFAKESGYMGSTEPVVMNFYSEPLQRFRLAGEGVYEGPKPEDPVDRERLKSYFDPLPFWYKPLEQQRVEDDEYPFFALTQRPMIMYHSWDSQNAWQRQILAKNYLYMNRERAEQLGIPDKGWAWVESHHGKIRCQVKHMEGTEPTTVWTYNAIGKQKGSWGLKTNAAESNEGFLMNHLISELLPEKMGERRITNSDPITGQAAWFDLRVKISPAASGEEGVWPEFPEIKPFPGEPERPEVLRYDSRGRK</sequence>
<protein>
    <submittedName>
        <fullName evidence="11">Anaerobic selenocysteine-containing dehydrogenase</fullName>
    </submittedName>
</protein>
<dbReference type="RefSeq" id="WP_054965374.1">
    <property type="nucleotide sequence ID" value="NZ_FMUN01000005.1"/>
</dbReference>
<keyword evidence="5" id="KW-0479">Metal-binding</keyword>
<dbReference type="Proteomes" id="UP000183104">
    <property type="component" value="Unassembled WGS sequence"/>
</dbReference>
<dbReference type="GO" id="GO:0046872">
    <property type="term" value="F:metal ion binding"/>
    <property type="evidence" value="ECO:0007669"/>
    <property type="project" value="UniProtKB-KW"/>
</dbReference>
<dbReference type="InterPro" id="IPR006963">
    <property type="entry name" value="Mopterin_OxRdtase_4Fe-4S_dom"/>
</dbReference>
<evidence type="ECO:0000313" key="12">
    <source>
        <dbReference type="Proteomes" id="UP000183104"/>
    </source>
</evidence>
<keyword evidence="7" id="KW-0408">Iron</keyword>
<comment type="cofactor">
    <cofactor evidence="1">
        <name>[4Fe-4S] cluster</name>
        <dbReference type="ChEBI" id="CHEBI:49883"/>
    </cofactor>
</comment>
<dbReference type="Gene3D" id="2.40.40.20">
    <property type="match status" value="1"/>
</dbReference>
<accession>A0A0P9CPU2</accession>
<dbReference type="Pfam" id="PF01568">
    <property type="entry name" value="Molydop_binding"/>
    <property type="match status" value="1"/>
</dbReference>
<keyword evidence="4" id="KW-0004">4Fe-4S</keyword>
<dbReference type="GO" id="GO:0016491">
    <property type="term" value="F:oxidoreductase activity"/>
    <property type="evidence" value="ECO:0007669"/>
    <property type="project" value="UniProtKB-KW"/>
</dbReference>